<feature type="region of interest" description="Disordered" evidence="1">
    <location>
        <begin position="1"/>
        <end position="43"/>
    </location>
</feature>
<feature type="compositionally biased region" description="Basic and acidic residues" evidence="1">
    <location>
        <begin position="347"/>
        <end position="358"/>
    </location>
</feature>
<organism evidence="2 3">
    <name type="scientific">Oryza glaberrima</name>
    <name type="common">African rice</name>
    <dbReference type="NCBI Taxonomy" id="4538"/>
    <lineage>
        <taxon>Eukaryota</taxon>
        <taxon>Viridiplantae</taxon>
        <taxon>Streptophyta</taxon>
        <taxon>Embryophyta</taxon>
        <taxon>Tracheophyta</taxon>
        <taxon>Spermatophyta</taxon>
        <taxon>Magnoliopsida</taxon>
        <taxon>Liliopsida</taxon>
        <taxon>Poales</taxon>
        <taxon>Poaceae</taxon>
        <taxon>BOP clade</taxon>
        <taxon>Oryzoideae</taxon>
        <taxon>Oryzeae</taxon>
        <taxon>Oryzinae</taxon>
        <taxon>Oryza</taxon>
    </lineage>
</organism>
<feature type="region of interest" description="Disordered" evidence="1">
    <location>
        <begin position="128"/>
        <end position="172"/>
    </location>
</feature>
<feature type="region of interest" description="Disordered" evidence="1">
    <location>
        <begin position="315"/>
        <end position="365"/>
    </location>
</feature>
<feature type="compositionally biased region" description="Basic and acidic residues" evidence="1">
    <location>
        <begin position="11"/>
        <end position="22"/>
    </location>
</feature>
<dbReference type="EnsemblPlants" id="ORGLA11G0006800.1">
    <property type="protein sequence ID" value="ORGLA11G0006800.1"/>
    <property type="gene ID" value="ORGLA11G0006800"/>
</dbReference>
<reference evidence="2 3" key="2">
    <citation type="submission" date="2018-04" db="EMBL/GenBank/DDBJ databases">
        <title>OglaRS2 (Oryza glaberrima Reference Sequence Version 2).</title>
        <authorList>
            <person name="Zhang J."/>
            <person name="Kudrna D."/>
            <person name="Lee S."/>
            <person name="Talag J."/>
            <person name="Rajasekar S."/>
            <person name="Wing R.A."/>
        </authorList>
    </citation>
    <scope>NUCLEOTIDE SEQUENCE [LARGE SCALE GENOMIC DNA]</scope>
    <source>
        <strain evidence="2 3">cv. IRGC 96717</strain>
    </source>
</reference>
<evidence type="ECO:0008006" key="4">
    <source>
        <dbReference type="Google" id="ProtNLM"/>
    </source>
</evidence>
<dbReference type="HOGENOM" id="CLU_759487_0_0_1"/>
<accession>I1QX26</accession>
<evidence type="ECO:0000313" key="2">
    <source>
        <dbReference type="EnsemblPlants" id="ORGLA11G0006800.1"/>
    </source>
</evidence>
<feature type="region of interest" description="Disordered" evidence="1">
    <location>
        <begin position="219"/>
        <end position="281"/>
    </location>
</feature>
<feature type="compositionally biased region" description="Low complexity" evidence="1">
    <location>
        <begin position="323"/>
        <end position="341"/>
    </location>
</feature>
<keyword evidence="3" id="KW-1185">Reference proteome</keyword>
<sequence length="365" mass="39591">MAGGEQPGHGRMSEEHAGKVMREAVNNLAPRASGGEHGIHDAACPIEVPPVDEVSARELCGGWPAGGEEACEARWNRRRNPRSYHSPPPPHPRPRTRQDARPHGLPGPDQREDVVQLLPCWTLPTAYLAPAPRRRRRREGSPPAPAAWEGKHRRTRRRWMAPTGRGRMPPLSSIAARGETMEAGSVGGQARVDEAEADGANREREVAAVVIHARTWRDDGGRQRGRASAGGRGGGGWRRRGEGSRRHRHPWSSSMVARGKATEAGGVGGRAREDEADVDGADGEREDVAADLAPAPSAVAVVAAWGETLLLPHRRGRRRSPASRHLPLLPGTLAPPAGLLGLRRKSERKEEGREEGKNKVMTWTI</sequence>
<proteinExistence type="predicted"/>
<dbReference type="Gramene" id="ORGLA11G0006800.1">
    <property type="protein sequence ID" value="ORGLA11G0006800.1"/>
    <property type="gene ID" value="ORGLA11G0006800"/>
</dbReference>
<reference evidence="2" key="1">
    <citation type="submission" date="2015-06" db="UniProtKB">
        <authorList>
            <consortium name="EnsemblPlants"/>
        </authorList>
    </citation>
    <scope>IDENTIFICATION</scope>
</reference>
<evidence type="ECO:0000313" key="3">
    <source>
        <dbReference type="Proteomes" id="UP000007306"/>
    </source>
</evidence>
<dbReference type="Proteomes" id="UP000007306">
    <property type="component" value="Chromosome 11"/>
</dbReference>
<protein>
    <recommendedName>
        <fullName evidence="4">DUF834 domain-containing protein</fullName>
    </recommendedName>
</protein>
<feature type="region of interest" description="Disordered" evidence="1">
    <location>
        <begin position="74"/>
        <end position="112"/>
    </location>
</feature>
<name>I1QX26_ORYGL</name>
<dbReference type="AlphaFoldDB" id="I1QX26"/>
<evidence type="ECO:0000256" key="1">
    <source>
        <dbReference type="SAM" id="MobiDB-lite"/>
    </source>
</evidence>